<dbReference type="STRING" id="1179773.BN6_19720"/>
<dbReference type="EMBL" id="HE804045">
    <property type="protein sequence ID" value="CCH29292.1"/>
    <property type="molecule type" value="Genomic_DNA"/>
</dbReference>
<dbReference type="RefSeq" id="WP_015099405.1">
    <property type="nucleotide sequence ID" value="NC_019673.1"/>
</dbReference>
<gene>
    <name evidence="1" type="ordered locus">BN6_19720</name>
</gene>
<dbReference type="NCBIfam" id="TIGR02547">
    <property type="entry name" value="casA_cse1"/>
    <property type="match status" value="1"/>
</dbReference>
<dbReference type="Gene3D" id="1.10.132.100">
    <property type="match status" value="1"/>
</dbReference>
<dbReference type="InterPro" id="IPR013381">
    <property type="entry name" value="CRISPR-assoc_prot_Cse1"/>
</dbReference>
<dbReference type="BioCyc" id="SESP1179773:BN6_RS09685-MONOMER"/>
<dbReference type="PATRIC" id="fig|1179773.3.peg.1982"/>
<evidence type="ECO:0000313" key="1">
    <source>
        <dbReference type="EMBL" id="CCH29292.1"/>
    </source>
</evidence>
<dbReference type="Pfam" id="PF09481">
    <property type="entry name" value="CRISPR_Cse1"/>
    <property type="match status" value="1"/>
</dbReference>
<sequence>MSGADFTGFDLIDRPWLLARTLTGDRVELPLLETVRQAHRLAGLVGEVPTQVFASTRLLLAVLHRAIDGPRDPGHWERLWSAAELPVDHVADYLDRHRDRFDLLDVKAPFMQVAGLHTAKDEVAELARLIADVPNGHPFFTNRLGEVTSLSFAEAARWIVHCHAFDPSGIKSGAVGDERVKQGKGYPIGTGWSGYLGGVLPEGRTLRDTLLLNLIPHSGGQGSDETDRPVWEREPVGPAEEVDGGRTPTGRVDLYTWQSRRIRLAHDGTRVTGVLICNGERITPQNKHPVEPHTAWRRSTAQEKKLRQHVVYMPREHDPEKAVWRGLQPMLPGAAAAQGSEAAPFLTPSVLEWIAEVDDTIGEDYPIRLHTIGMSYGPQSATTVEIVADSVRLHAVLLRRDAGNLVDTAVQCVRDAEAAARALGKLARNLGEAAGYRPNRKAGPGDRDGPRDGAVELAYATLDPLIRSWLWTLTRDTPPLEVHAVWHRTAWTAIHRLGSDMVGRAPLTAWAGRVVDGKRLMTSSHAHRFFLADLRAALPFSQTDTTEVTR</sequence>
<evidence type="ECO:0000313" key="2">
    <source>
        <dbReference type="Proteomes" id="UP000006281"/>
    </source>
</evidence>
<keyword evidence="2" id="KW-1185">Reference proteome</keyword>
<dbReference type="OrthoDB" id="3187690at2"/>
<dbReference type="AlphaFoldDB" id="K0JUU9"/>
<organism evidence="1 2">
    <name type="scientific">Saccharothrix espanaensis (strain ATCC 51144 / DSM 44229 / JCM 9112 / NBRC 15066 / NRRL 15764)</name>
    <dbReference type="NCBI Taxonomy" id="1179773"/>
    <lineage>
        <taxon>Bacteria</taxon>
        <taxon>Bacillati</taxon>
        <taxon>Actinomycetota</taxon>
        <taxon>Actinomycetes</taxon>
        <taxon>Pseudonocardiales</taxon>
        <taxon>Pseudonocardiaceae</taxon>
        <taxon>Saccharothrix</taxon>
    </lineage>
</organism>
<dbReference type="Proteomes" id="UP000006281">
    <property type="component" value="Chromosome"/>
</dbReference>
<reference evidence="1 2" key="1">
    <citation type="journal article" date="2012" name="BMC Genomics">
        <title>Complete genome sequence of Saccharothrix espanaensis DSM 44229T and comparison to the other completely sequenced Pseudonocardiaceae.</title>
        <authorList>
            <person name="Strobel T."/>
            <person name="Al-Dilaimi A."/>
            <person name="Blom J."/>
            <person name="Gessner A."/>
            <person name="Kalinowski J."/>
            <person name="Luzhetska M."/>
            <person name="Puhler A."/>
            <person name="Szczepanowski R."/>
            <person name="Bechthold A."/>
            <person name="Ruckert C."/>
        </authorList>
    </citation>
    <scope>NUCLEOTIDE SEQUENCE [LARGE SCALE GENOMIC DNA]</scope>
    <source>
        <strain evidence="2">ATCC 51144 / DSM 44229 / JCM 9112 / NBRC 15066 / NRRL 15764</strain>
    </source>
</reference>
<protein>
    <submittedName>
        <fullName evidence="1">CRISPR-associated Cse1 family protein</fullName>
    </submittedName>
</protein>
<proteinExistence type="predicted"/>
<accession>K0JUU9</accession>
<dbReference type="CDD" id="cd09729">
    <property type="entry name" value="Cse1_I-E"/>
    <property type="match status" value="1"/>
</dbReference>
<dbReference type="HOGENOM" id="CLU_034285_0_0_11"/>
<name>K0JUU9_SACES</name>
<dbReference type="KEGG" id="sesp:BN6_19720"/>
<dbReference type="eggNOG" id="COG1203">
    <property type="taxonomic scope" value="Bacteria"/>
</dbReference>